<sequence>MTHHYQDNQALSELTLGKETRYIDRYDAALLQPVPRSLNREPLGLKQGSLPFTGADIWTLYELSWLNAGGVPQVAVGEVRVNADSQNLIESKSFKLYLNSFNQTRFDSWRDIEYTLRRDLSGCAQGDVDVRLFTLSELENTPVGTLSGECIDGQDITINDYDFNERLLENAVKPGSTETVEETLVSHVLKSNCLITHQPDWGSLQIHYCGPKIDREALLRYIVSFRHHNEFHEQCVERIFHDIQRYCHPKALTVYARYTRRGGLDINPYRTNQPFTPSTLRLARQ</sequence>
<feature type="active site" description="Proton donor" evidence="5">
    <location>
        <position position="200"/>
    </location>
</feature>
<feature type="active site" description="Thioimide intermediate" evidence="5">
    <location>
        <position position="193"/>
    </location>
</feature>
<dbReference type="KEGG" id="lri:NCTC12151_00697"/>
<keyword evidence="8" id="KW-1185">Reference proteome</keyword>
<organism evidence="7 8">
    <name type="scientific">Leminorella richardii</name>
    <dbReference type="NCBI Taxonomy" id="158841"/>
    <lineage>
        <taxon>Bacteria</taxon>
        <taxon>Pseudomonadati</taxon>
        <taxon>Pseudomonadota</taxon>
        <taxon>Gammaproteobacteria</taxon>
        <taxon>Enterobacterales</taxon>
        <taxon>Budviciaceae</taxon>
        <taxon>Leminorella</taxon>
    </lineage>
</organism>
<dbReference type="PANTHER" id="PTHR34354">
    <property type="entry name" value="NADPH-DEPENDENT 7-CYANO-7-DEAZAGUANINE REDUCTASE"/>
    <property type="match status" value="1"/>
</dbReference>
<keyword evidence="1 5" id="KW-0963">Cytoplasm</keyword>
<evidence type="ECO:0000256" key="5">
    <source>
        <dbReference type="HAMAP-Rule" id="MF_00817"/>
    </source>
</evidence>
<comment type="function">
    <text evidence="5">Catalyzes the NADPH-dependent reduction of 7-cyano-7-deazaguanine (preQ0) to 7-aminomethyl-7-deazaguanine (preQ1).</text>
</comment>
<dbReference type="OrthoDB" id="9789995at2"/>
<evidence type="ECO:0000256" key="2">
    <source>
        <dbReference type="ARBA" id="ARBA00022785"/>
    </source>
</evidence>
<feature type="binding site" evidence="5">
    <location>
        <begin position="232"/>
        <end position="233"/>
    </location>
    <ligand>
        <name>substrate</name>
    </ligand>
</feature>
<comment type="subunit">
    <text evidence="5">Homodimer.</text>
</comment>
<name>A0A2X4UAW5_9GAMM</name>
<comment type="pathway">
    <text evidence="5">tRNA modification; tRNA-queuosine biosynthesis.</text>
</comment>
<evidence type="ECO:0000313" key="8">
    <source>
        <dbReference type="Proteomes" id="UP000249005"/>
    </source>
</evidence>
<feature type="binding site" evidence="5">
    <location>
        <begin position="91"/>
        <end position="92"/>
    </location>
    <ligand>
        <name>NADPH</name>
        <dbReference type="ChEBI" id="CHEBI:57783"/>
    </ligand>
</feature>
<evidence type="ECO:0000259" key="6">
    <source>
        <dbReference type="Pfam" id="PF14819"/>
    </source>
</evidence>
<dbReference type="AlphaFoldDB" id="A0A2X4UAW5"/>
<dbReference type="EC" id="1.7.1.13" evidence="5"/>
<comment type="catalytic activity">
    <reaction evidence="5">
        <text>7-aminomethyl-7-carbaguanine + 2 NADP(+) = 7-cyano-7-carbaguanine + 2 NADPH + 3 H(+)</text>
        <dbReference type="Rhea" id="RHEA:13409"/>
        <dbReference type="ChEBI" id="CHEBI:15378"/>
        <dbReference type="ChEBI" id="CHEBI:45075"/>
        <dbReference type="ChEBI" id="CHEBI:57783"/>
        <dbReference type="ChEBI" id="CHEBI:58349"/>
        <dbReference type="ChEBI" id="CHEBI:58703"/>
        <dbReference type="EC" id="1.7.1.13"/>
    </reaction>
</comment>
<dbReference type="RefSeq" id="WP_111739310.1">
    <property type="nucleotide sequence ID" value="NZ_LR698987.1"/>
</dbReference>
<evidence type="ECO:0000256" key="3">
    <source>
        <dbReference type="ARBA" id="ARBA00022857"/>
    </source>
</evidence>
<dbReference type="Gene3D" id="3.30.1130.10">
    <property type="match status" value="2"/>
</dbReference>
<dbReference type="UniPathway" id="UPA00392"/>
<comment type="subcellular location">
    <subcellularLocation>
        <location evidence="5">Cytoplasm</location>
    </subcellularLocation>
</comment>
<dbReference type="GO" id="GO:0008616">
    <property type="term" value="P:tRNA queuosine(34) biosynthetic process"/>
    <property type="evidence" value="ECO:0007669"/>
    <property type="project" value="UniProtKB-UniRule"/>
</dbReference>
<dbReference type="SUPFAM" id="SSF55620">
    <property type="entry name" value="Tetrahydrobiopterin biosynthesis enzymes-like"/>
    <property type="match status" value="1"/>
</dbReference>
<keyword evidence="3 5" id="KW-0521">NADP</keyword>
<keyword evidence="2 5" id="KW-0671">Queuosine biosynthesis</keyword>
<dbReference type="InterPro" id="IPR029500">
    <property type="entry name" value="QueF"/>
</dbReference>
<dbReference type="InterPro" id="IPR029139">
    <property type="entry name" value="QueF_N"/>
</dbReference>
<protein>
    <recommendedName>
        <fullName evidence="5">NADPH-dependent 7-cyano-7-deazaguanine reductase</fullName>
        <ecNumber evidence="5">1.7.1.13</ecNumber>
    </recommendedName>
    <alternativeName>
        <fullName evidence="5">7-cyano-7-carbaguanine reductase</fullName>
    </alternativeName>
    <alternativeName>
        <fullName evidence="5">NADPH-dependent nitrile oxidoreductase</fullName>
    </alternativeName>
    <alternativeName>
        <fullName evidence="5">PreQ(0) reductase</fullName>
    </alternativeName>
</protein>
<dbReference type="InterPro" id="IPR043133">
    <property type="entry name" value="GTP-CH-I_C/QueF"/>
</dbReference>
<dbReference type="InterPro" id="IPR050084">
    <property type="entry name" value="NADPH_dep_7-cyano-7-deazaG_red"/>
</dbReference>
<feature type="domain" description="NADPH-dependent 7-cyano-7-deazaguanine reductase N-terminal" evidence="6">
    <location>
        <begin position="22"/>
        <end position="132"/>
    </location>
</feature>
<feature type="binding site" evidence="5">
    <location>
        <begin position="89"/>
        <end position="91"/>
    </location>
    <ligand>
        <name>substrate</name>
    </ligand>
</feature>
<evidence type="ECO:0000256" key="1">
    <source>
        <dbReference type="ARBA" id="ARBA00022490"/>
    </source>
</evidence>
<dbReference type="GO" id="GO:0005737">
    <property type="term" value="C:cytoplasm"/>
    <property type="evidence" value="ECO:0007669"/>
    <property type="project" value="UniProtKB-SubCell"/>
</dbReference>
<accession>A0A2X4UAW5</accession>
<dbReference type="Pfam" id="PF14819">
    <property type="entry name" value="QueF_N"/>
    <property type="match status" value="1"/>
</dbReference>
<dbReference type="GO" id="GO:0033739">
    <property type="term" value="F:preQ1 synthase activity"/>
    <property type="evidence" value="ECO:0007669"/>
    <property type="project" value="UniProtKB-UniRule"/>
</dbReference>
<evidence type="ECO:0000256" key="4">
    <source>
        <dbReference type="ARBA" id="ARBA00023002"/>
    </source>
</evidence>
<dbReference type="HAMAP" id="MF_00817">
    <property type="entry name" value="QueF_type2"/>
    <property type="match status" value="1"/>
</dbReference>
<dbReference type="InterPro" id="IPR016428">
    <property type="entry name" value="QueF_type2"/>
</dbReference>
<evidence type="ECO:0000313" key="7">
    <source>
        <dbReference type="EMBL" id="SQI36313.1"/>
    </source>
</evidence>
<feature type="binding site" evidence="5">
    <location>
        <begin position="261"/>
        <end position="262"/>
    </location>
    <ligand>
        <name>NADPH</name>
        <dbReference type="ChEBI" id="CHEBI:57783"/>
    </ligand>
</feature>
<dbReference type="Proteomes" id="UP000249005">
    <property type="component" value="Chromosome 1"/>
</dbReference>
<gene>
    <name evidence="5 7" type="primary">queF</name>
    <name evidence="7" type="ORF">NCTC12151_00697</name>
</gene>
<dbReference type="Pfam" id="PF14489">
    <property type="entry name" value="QueF"/>
    <property type="match status" value="1"/>
</dbReference>
<dbReference type="PANTHER" id="PTHR34354:SF1">
    <property type="entry name" value="NADPH-DEPENDENT 7-CYANO-7-DEAZAGUANINE REDUCTASE"/>
    <property type="match status" value="1"/>
</dbReference>
<comment type="similarity">
    <text evidence="5">Belongs to the GTP cyclohydrolase I family. QueF type 2 subfamily.</text>
</comment>
<dbReference type="NCBIfam" id="TIGR03138">
    <property type="entry name" value="QueF"/>
    <property type="match status" value="1"/>
</dbReference>
<dbReference type="EMBL" id="LS483470">
    <property type="protein sequence ID" value="SQI36313.1"/>
    <property type="molecule type" value="Genomic_DNA"/>
</dbReference>
<dbReference type="PIRSF" id="PIRSF004750">
    <property type="entry name" value="Nitrile_oxidored_YqcD_prd"/>
    <property type="match status" value="1"/>
</dbReference>
<proteinExistence type="inferred from homology"/>
<keyword evidence="4 5" id="KW-0560">Oxidoreductase</keyword>
<reference evidence="7 8" key="1">
    <citation type="submission" date="2018-06" db="EMBL/GenBank/DDBJ databases">
        <authorList>
            <consortium name="Pathogen Informatics"/>
            <person name="Doyle S."/>
        </authorList>
    </citation>
    <scope>NUCLEOTIDE SEQUENCE [LARGE SCALE GENOMIC DNA]</scope>
    <source>
        <strain evidence="7 8">NCTC12151</strain>
    </source>
</reference>